<keyword evidence="3" id="KW-0460">Magnesium</keyword>
<feature type="chain" id="PRO_5005436463" evidence="4">
    <location>
        <begin position="17"/>
        <end position="463"/>
    </location>
</feature>
<name>A0A0F5MR05_9RICK</name>
<dbReference type="AlphaFoldDB" id="A0A0F5MR05"/>
<dbReference type="Proteomes" id="UP000033358">
    <property type="component" value="Unassembled WGS sequence"/>
</dbReference>
<evidence type="ECO:0000256" key="1">
    <source>
        <dbReference type="ARBA" id="ARBA00010702"/>
    </source>
</evidence>
<comment type="cofactor">
    <cofactor evidence="3">
        <name>Mg(2+)</name>
        <dbReference type="ChEBI" id="CHEBI:18420"/>
    </cofactor>
    <text evidence="3">Binds 2 magnesium ions per subunit.</text>
</comment>
<feature type="binding site" evidence="3">
    <location>
        <position position="409"/>
    </location>
    <ligand>
        <name>Mg(2+)</name>
        <dbReference type="ChEBI" id="CHEBI:18420"/>
        <label>1</label>
    </ligand>
</feature>
<feature type="binding site" evidence="3">
    <location>
        <position position="179"/>
    </location>
    <ligand>
        <name>Mg(2+)</name>
        <dbReference type="ChEBI" id="CHEBI:18420"/>
        <label>1</label>
    </ligand>
</feature>
<dbReference type="InterPro" id="IPR050792">
    <property type="entry name" value="ADP-ribosylglycohydrolase"/>
</dbReference>
<keyword evidence="3" id="KW-0479">Metal-binding</keyword>
<proteinExistence type="inferred from homology"/>
<dbReference type="Gene3D" id="1.10.4080.10">
    <property type="entry name" value="ADP-ribosylation/Crystallin J1"/>
    <property type="match status" value="1"/>
</dbReference>
<evidence type="ECO:0000256" key="2">
    <source>
        <dbReference type="ARBA" id="ARBA00022801"/>
    </source>
</evidence>
<organism evidence="5 6">
    <name type="scientific">Candidatus Arcanibacter lacustris</name>
    <dbReference type="NCBI Taxonomy" id="1607817"/>
    <lineage>
        <taxon>Bacteria</taxon>
        <taxon>Pseudomonadati</taxon>
        <taxon>Pseudomonadota</taxon>
        <taxon>Alphaproteobacteria</taxon>
        <taxon>Rickettsiales</taxon>
        <taxon>Candidatus Arcanibacter</taxon>
    </lineage>
</organism>
<keyword evidence="6" id="KW-1185">Reference proteome</keyword>
<comment type="similarity">
    <text evidence="1">Belongs to the ADP-ribosylglycohydrolase family.</text>
</comment>
<feature type="binding site" evidence="3">
    <location>
        <position position="181"/>
    </location>
    <ligand>
        <name>Mg(2+)</name>
        <dbReference type="ChEBI" id="CHEBI:18420"/>
        <label>1</label>
    </ligand>
</feature>
<dbReference type="InterPro" id="IPR005502">
    <property type="entry name" value="Ribosyl_crysJ1"/>
</dbReference>
<reference evidence="5 6" key="1">
    <citation type="submission" date="2015-02" db="EMBL/GenBank/DDBJ databases">
        <title>Single cell genomics of a rare environmental alphaproteobacterium provides unique insights into Rickettsiaceae evolution.</title>
        <authorList>
            <person name="Martijn J."/>
            <person name="Schulz F."/>
            <person name="Zaremba-Niedzwiedzka K."/>
            <person name="Viklund J."/>
            <person name="Stepanauskas R."/>
            <person name="Andersson S.G.E."/>
            <person name="Horn M."/>
            <person name="Guy L."/>
            <person name="Ettema T.J.G."/>
        </authorList>
    </citation>
    <scope>NUCLEOTIDE SEQUENCE [LARGE SCALE GENOMIC DNA]</scope>
    <source>
        <strain evidence="5 6">SCGC AAA041-L04</strain>
    </source>
</reference>
<protein>
    <submittedName>
        <fullName evidence="5">ADP-ribosylglycohydrolase</fullName>
    </submittedName>
</protein>
<feature type="binding site" evidence="3">
    <location>
        <position position="410"/>
    </location>
    <ligand>
        <name>Mg(2+)</name>
        <dbReference type="ChEBI" id="CHEBI:18420"/>
        <label>1</label>
    </ligand>
</feature>
<feature type="binding site" evidence="3">
    <location>
        <position position="407"/>
    </location>
    <ligand>
        <name>Mg(2+)</name>
        <dbReference type="ChEBI" id="CHEBI:18420"/>
        <label>1</label>
    </ligand>
</feature>
<feature type="binding site" evidence="3">
    <location>
        <position position="180"/>
    </location>
    <ligand>
        <name>Mg(2+)</name>
        <dbReference type="ChEBI" id="CHEBI:18420"/>
        <label>1</label>
    </ligand>
</feature>
<dbReference type="EMBL" id="JYHA01000067">
    <property type="protein sequence ID" value="KKB96497.1"/>
    <property type="molecule type" value="Genomic_DNA"/>
</dbReference>
<dbReference type="Pfam" id="PF03747">
    <property type="entry name" value="ADP_ribosyl_GH"/>
    <property type="match status" value="1"/>
</dbReference>
<dbReference type="PANTHER" id="PTHR16222">
    <property type="entry name" value="ADP-RIBOSYLGLYCOHYDROLASE"/>
    <property type="match status" value="1"/>
</dbReference>
<evidence type="ECO:0000256" key="4">
    <source>
        <dbReference type="SAM" id="SignalP"/>
    </source>
</evidence>
<dbReference type="PANTHER" id="PTHR16222:SF24">
    <property type="entry name" value="ADP-RIBOSYLHYDROLASE ARH3"/>
    <property type="match status" value="1"/>
</dbReference>
<evidence type="ECO:0000313" key="5">
    <source>
        <dbReference type="EMBL" id="KKB96497.1"/>
    </source>
</evidence>
<gene>
    <name evidence="5" type="ORF">SZ25_00417</name>
</gene>
<dbReference type="InterPro" id="IPR036705">
    <property type="entry name" value="Ribosyl_crysJ1_sf"/>
</dbReference>
<feature type="signal peptide" evidence="4">
    <location>
        <begin position="1"/>
        <end position="16"/>
    </location>
</feature>
<keyword evidence="2 5" id="KW-0378">Hydrolase</keyword>
<accession>A0A0F5MR05</accession>
<dbReference type="GO" id="GO:0016787">
    <property type="term" value="F:hydrolase activity"/>
    <property type="evidence" value="ECO:0007669"/>
    <property type="project" value="UniProtKB-KW"/>
</dbReference>
<dbReference type="SUPFAM" id="SSF101478">
    <property type="entry name" value="ADP-ribosylglycohydrolase"/>
    <property type="match status" value="1"/>
</dbReference>
<dbReference type="GO" id="GO:0046872">
    <property type="term" value="F:metal ion binding"/>
    <property type="evidence" value="ECO:0007669"/>
    <property type="project" value="UniProtKB-KW"/>
</dbReference>
<evidence type="ECO:0000256" key="3">
    <source>
        <dbReference type="PIRSR" id="PIRSR605502-1"/>
    </source>
</evidence>
<comment type="caution">
    <text evidence="5">The sequence shown here is derived from an EMBL/GenBank/DDBJ whole genome shotgun (WGS) entry which is preliminary data.</text>
</comment>
<keyword evidence="4" id="KW-0732">Signal</keyword>
<sequence>MFFLSLAVLTSASAFAGHKDVKIINEIKILKNRLTKQHPIDDQEQYENFCKDNGFANQCNSSHYLYKKLSNEELLAYDNYLSSLYQILEKKLPTTRLITNKKQTIISKIKAAIDQALIGDALGFLIENESTIAEMKEHFPNGVVDISSVSDSLKANKLSTKYGKYNNNNLNHLGKIIYSDDTEMSLLTLYSALKSYKKDQKNIDLIMGDFSKNLAIHWYLNLKLSGKYGEDGLYYGMRGYGKKSLESFSDIYHNKLSDKSNLNNGSLISSWIFGLMPYENYQIASEIAFNKSLITNKSYEVATSCAVMAAAIHIAIYDMPRSKIEIVDKMIEVALLFENKYSNQNPLTSTYLKYAKLAALEDINPVLFYNSNIGYYAPETTAAVVFCFLRHEYFLTSLIESIHIPGDSDSVANLSSALMGAYFGIKSFPKEYQDFIEVPSMTLRDDIFGMNSLIDEILANIHR</sequence>
<evidence type="ECO:0000313" key="6">
    <source>
        <dbReference type="Proteomes" id="UP000033358"/>
    </source>
</evidence>